<dbReference type="InterPro" id="IPR027785">
    <property type="entry name" value="UvrD-like_helicase_C"/>
</dbReference>
<evidence type="ECO:0000259" key="3">
    <source>
        <dbReference type="Pfam" id="PF13538"/>
    </source>
</evidence>
<dbReference type="RefSeq" id="WP_342959695.1">
    <property type="nucleotide sequence ID" value="NZ_JAZHFZ010000038.1"/>
</dbReference>
<evidence type="ECO:0000256" key="1">
    <source>
        <dbReference type="ARBA" id="ARBA00022741"/>
    </source>
</evidence>
<dbReference type="CDD" id="cd17933">
    <property type="entry name" value="DEXSc_RecD-like"/>
    <property type="match status" value="1"/>
</dbReference>
<sequence length="697" mass="75970">MNKTFSHVEEVVSVTSVRSTTQAGGAIFAGVREDGTKVIVVASHRSLVRFPVVGESWKVQGSYSNHPIHGQQLYAVSCMYVLPQGRLIANYLASDAAFKGIGPSKARRLWEMLGHKLRPALDDSDTDTFAAILGERLAACIVETWKHKYAEAELVKYLDEFGFDLRTLTKLQRAWGEYALQMLRANPYLMLAFSSWKHVDAVAKKLGIALDDIRRLVGAAESCVNDRLDQGHTVTLHEQLLRVVASRVGEAQAARAIELAVTELAIVRVRDEGYQAVGAAMLERGVETRLLALLSSGQIGRCSERAKVPEISLVDACVSAFEQQHKFVLNTEQHAAVCMATTNQLSIVTGGAGVGKTTVLNVILAVAERQNVPSIQLALAGLAAKRMAQTTGRPAMTVARFLMAVRSKVLEISRNTLVIVDESSMIDLSTMYRILRALPKGCRLVLVGDPAQLPPIGFGLVFHRLAETDRVPRVHLSQVHRQAASTGIPSIANAVRQHLVPEVACFTGQYAGVSFLECGANSVIPGLMELARHWGSDFQVLCATKEQQRAINYAFHDAFGGKNKLTGWAYAVNDPVIHLKNDYERGLMNGTLGRIIDIADGALIVDFEGEVHTLPAAELIGRIALAYAISVHKSQGSQFKRVAIVSLPSRIYEHALVYTALTRAVEQAVFVGERAPFEAAIAGPSEALRRQVAFHLH</sequence>
<dbReference type="CDD" id="cd18809">
    <property type="entry name" value="SF1_C_RecD"/>
    <property type="match status" value="1"/>
</dbReference>
<dbReference type="InterPro" id="IPR029493">
    <property type="entry name" value="RecD2-like_HHH"/>
</dbReference>
<dbReference type="Gene3D" id="3.40.50.300">
    <property type="entry name" value="P-loop containing nucleotide triphosphate hydrolases"/>
    <property type="match status" value="2"/>
</dbReference>
<evidence type="ECO:0000313" key="5">
    <source>
        <dbReference type="EMBL" id="MEM5345808.1"/>
    </source>
</evidence>
<dbReference type="SUPFAM" id="SSF52540">
    <property type="entry name" value="P-loop containing nucleoside triphosphate hydrolases"/>
    <property type="match status" value="2"/>
</dbReference>
<dbReference type="PANTHER" id="PTHR43788:SF6">
    <property type="entry name" value="DNA HELICASE B"/>
    <property type="match status" value="1"/>
</dbReference>
<dbReference type="Gene3D" id="2.30.30.940">
    <property type="match status" value="1"/>
</dbReference>
<keyword evidence="2" id="KW-0067">ATP-binding</keyword>
<feature type="domain" description="UvrD-like helicase C-terminal" evidence="3">
    <location>
        <begin position="625"/>
        <end position="671"/>
    </location>
</feature>
<dbReference type="PANTHER" id="PTHR43788">
    <property type="entry name" value="DNA2/NAM7 HELICASE FAMILY MEMBER"/>
    <property type="match status" value="1"/>
</dbReference>
<dbReference type="InterPro" id="IPR050534">
    <property type="entry name" value="Coronavir_polyprotein_1ab"/>
</dbReference>
<gene>
    <name evidence="5" type="ORF">V4C56_40075</name>
</gene>
<reference evidence="5 6" key="1">
    <citation type="submission" date="2024-01" db="EMBL/GenBank/DDBJ databases">
        <title>The diversity of rhizobia nodulating Mimosa spp. in eleven states of Brazil covering several biomes is determined by host plant, location, and edaphic factors.</title>
        <authorList>
            <person name="Rouws L."/>
            <person name="Barauna A."/>
            <person name="Beukes C."/>
            <person name="De Faria S.M."/>
            <person name="Gross E."/>
            <person name="Dos Reis Junior F.B."/>
            <person name="Simon M."/>
            <person name="Maluk M."/>
            <person name="Odee D.W."/>
            <person name="Kenicer G."/>
            <person name="Young J.P.W."/>
            <person name="Reis V.M."/>
            <person name="Zilli J."/>
            <person name="James E.K."/>
        </authorList>
    </citation>
    <scope>NUCLEOTIDE SEQUENCE [LARGE SCALE GENOMIC DNA]</scope>
    <source>
        <strain evidence="5 6">JPY530</strain>
    </source>
</reference>
<evidence type="ECO:0000259" key="4">
    <source>
        <dbReference type="Pfam" id="PF14490"/>
    </source>
</evidence>
<dbReference type="Pfam" id="PF14490">
    <property type="entry name" value="HHH_RecD2"/>
    <property type="match status" value="1"/>
</dbReference>
<dbReference type="EMBL" id="JAZHGA010000055">
    <property type="protein sequence ID" value="MEM5345808.1"/>
    <property type="molecule type" value="Genomic_DNA"/>
</dbReference>
<dbReference type="Gene3D" id="1.10.10.2220">
    <property type="match status" value="1"/>
</dbReference>
<keyword evidence="1" id="KW-0547">Nucleotide-binding</keyword>
<feature type="domain" description="ATP-dependent RecD2 DNA helicase-like helix-hairpin-helix" evidence="4">
    <location>
        <begin position="150"/>
        <end position="234"/>
    </location>
</feature>
<keyword evidence="6" id="KW-1185">Reference proteome</keyword>
<dbReference type="Pfam" id="PF13604">
    <property type="entry name" value="AAA_30"/>
    <property type="match status" value="1"/>
</dbReference>
<organism evidence="5 6">
    <name type="scientific">Paraburkholderia azotifigens</name>
    <dbReference type="NCBI Taxonomy" id="2057004"/>
    <lineage>
        <taxon>Bacteria</taxon>
        <taxon>Pseudomonadati</taxon>
        <taxon>Pseudomonadota</taxon>
        <taxon>Betaproteobacteria</taxon>
        <taxon>Burkholderiales</taxon>
        <taxon>Burkholderiaceae</taxon>
        <taxon>Paraburkholderia</taxon>
    </lineage>
</organism>
<dbReference type="InterPro" id="IPR027417">
    <property type="entry name" value="P-loop_NTPase"/>
</dbReference>
<dbReference type="Proteomes" id="UP001481677">
    <property type="component" value="Unassembled WGS sequence"/>
</dbReference>
<evidence type="ECO:0000313" key="6">
    <source>
        <dbReference type="Proteomes" id="UP001481677"/>
    </source>
</evidence>
<evidence type="ECO:0000256" key="2">
    <source>
        <dbReference type="ARBA" id="ARBA00022840"/>
    </source>
</evidence>
<proteinExistence type="predicted"/>
<name>A0ABU9RGE5_9BURK</name>
<dbReference type="Pfam" id="PF13538">
    <property type="entry name" value="UvrD_C_2"/>
    <property type="match status" value="1"/>
</dbReference>
<comment type="caution">
    <text evidence="5">The sequence shown here is derived from an EMBL/GenBank/DDBJ whole genome shotgun (WGS) entry which is preliminary data.</text>
</comment>
<protein>
    <submittedName>
        <fullName evidence="5">AAA family ATPase</fullName>
    </submittedName>
</protein>
<accession>A0ABU9RGE5</accession>